<sequence length="254" mass="28243">MATPAVPPAHVRLILTPLDDSFHLDVPAAQIHNNCKKPLKYLRFLGFIIMSVLGSVNHSRDPDDEVDYDAALIDCGTYYYESPLPAAVNPQILRDFQSSCTSSISTLLSCLLKEFEKQVELRDKRCIFSGAKFVCNAGHIIDFHVGDECIENIVDARLKDEIRVNAVDAIQNGLTMNPNIHRLWSMNLLAVIKTPNAVLSMEDIPQRARPLMPLTKDSKYPTDCRFTLQTITDTIPQAEVTGLLGGYNVDAAFP</sequence>
<keyword evidence="3" id="KW-1185">Reference proteome</keyword>
<dbReference type="InterPro" id="IPR003615">
    <property type="entry name" value="HNH_nuc"/>
</dbReference>
<feature type="non-terminal residue" evidence="2">
    <location>
        <position position="254"/>
    </location>
</feature>
<comment type="caution">
    <text evidence="2">The sequence shown here is derived from an EMBL/GenBank/DDBJ whole genome shotgun (WGS) entry which is preliminary data.</text>
</comment>
<dbReference type="Pfam" id="PF13391">
    <property type="entry name" value="HNH_2"/>
    <property type="match status" value="1"/>
</dbReference>
<dbReference type="AlphaFoldDB" id="A0AAD7FMY5"/>
<feature type="domain" description="HNH nuclease" evidence="1">
    <location>
        <begin position="126"/>
        <end position="191"/>
    </location>
</feature>
<gene>
    <name evidence="2" type="ORF">FB45DRAFT_918164</name>
</gene>
<reference evidence="2" key="1">
    <citation type="submission" date="2023-03" db="EMBL/GenBank/DDBJ databases">
        <title>Massive genome expansion in bonnet fungi (Mycena s.s.) driven by repeated elements and novel gene families across ecological guilds.</title>
        <authorList>
            <consortium name="Lawrence Berkeley National Laboratory"/>
            <person name="Harder C.B."/>
            <person name="Miyauchi S."/>
            <person name="Viragh M."/>
            <person name="Kuo A."/>
            <person name="Thoen E."/>
            <person name="Andreopoulos B."/>
            <person name="Lu D."/>
            <person name="Skrede I."/>
            <person name="Drula E."/>
            <person name="Henrissat B."/>
            <person name="Morin E."/>
            <person name="Kohler A."/>
            <person name="Barry K."/>
            <person name="LaButti K."/>
            <person name="Morin E."/>
            <person name="Salamov A."/>
            <person name="Lipzen A."/>
            <person name="Mereny Z."/>
            <person name="Hegedus B."/>
            <person name="Baldrian P."/>
            <person name="Stursova M."/>
            <person name="Weitz H."/>
            <person name="Taylor A."/>
            <person name="Grigoriev I.V."/>
            <person name="Nagy L.G."/>
            <person name="Martin F."/>
            <person name="Kauserud H."/>
        </authorList>
    </citation>
    <scope>NUCLEOTIDE SEQUENCE</scope>
    <source>
        <strain evidence="2">9284</strain>
    </source>
</reference>
<evidence type="ECO:0000313" key="3">
    <source>
        <dbReference type="Proteomes" id="UP001221142"/>
    </source>
</evidence>
<accession>A0AAD7FMY5</accession>
<organism evidence="2 3">
    <name type="scientific">Roridomyces roridus</name>
    <dbReference type="NCBI Taxonomy" id="1738132"/>
    <lineage>
        <taxon>Eukaryota</taxon>
        <taxon>Fungi</taxon>
        <taxon>Dikarya</taxon>
        <taxon>Basidiomycota</taxon>
        <taxon>Agaricomycotina</taxon>
        <taxon>Agaricomycetes</taxon>
        <taxon>Agaricomycetidae</taxon>
        <taxon>Agaricales</taxon>
        <taxon>Marasmiineae</taxon>
        <taxon>Mycenaceae</taxon>
        <taxon>Roridomyces</taxon>
    </lineage>
</organism>
<dbReference type="EMBL" id="JARKIF010000010">
    <property type="protein sequence ID" value="KAJ7628388.1"/>
    <property type="molecule type" value="Genomic_DNA"/>
</dbReference>
<protein>
    <recommendedName>
        <fullName evidence="1">HNH nuclease domain-containing protein</fullName>
    </recommendedName>
</protein>
<evidence type="ECO:0000313" key="2">
    <source>
        <dbReference type="EMBL" id="KAJ7628388.1"/>
    </source>
</evidence>
<dbReference type="Proteomes" id="UP001221142">
    <property type="component" value="Unassembled WGS sequence"/>
</dbReference>
<name>A0AAD7FMY5_9AGAR</name>
<proteinExistence type="predicted"/>
<evidence type="ECO:0000259" key="1">
    <source>
        <dbReference type="Pfam" id="PF13391"/>
    </source>
</evidence>